<proteinExistence type="predicted"/>
<name>A0AAV3VZW8_9CLOT</name>
<dbReference type="Gene3D" id="2.20.110.10">
    <property type="entry name" value="Histone H3 K4-specific methyltransferase SET7/9 N-terminal domain"/>
    <property type="match status" value="3"/>
</dbReference>
<feature type="transmembrane region" description="Helical" evidence="2">
    <location>
        <begin position="6"/>
        <end position="25"/>
    </location>
</feature>
<comment type="caution">
    <text evidence="3">The sequence shown here is derived from an EMBL/GenBank/DDBJ whole genome shotgun (WGS) entry which is preliminary data.</text>
</comment>
<keyword evidence="2" id="KW-1133">Transmembrane helix</keyword>
<accession>A0AAV3VZW8</accession>
<gene>
    <name evidence="3" type="ORF">CDIOL_21820</name>
</gene>
<protein>
    <recommendedName>
        <fullName evidence="5">MORN repeat protein</fullName>
    </recommendedName>
</protein>
<dbReference type="AlphaFoldDB" id="A0AAV3VZW8"/>
<keyword evidence="4" id="KW-1185">Reference proteome</keyword>
<keyword evidence="2" id="KW-0812">Transmembrane</keyword>
<dbReference type="SUPFAM" id="SSF82185">
    <property type="entry name" value="Histone H3 K4-specific methyltransferase SET7/9 N-terminal domain"/>
    <property type="match status" value="1"/>
</dbReference>
<keyword evidence="2" id="KW-0472">Membrane</keyword>
<dbReference type="InterPro" id="IPR003409">
    <property type="entry name" value="MORN"/>
</dbReference>
<reference evidence="3 4" key="1">
    <citation type="submission" date="2019-06" db="EMBL/GenBank/DDBJ databases">
        <title>Draft genome sequence of Clostridium diolis DSM 15410.</title>
        <authorList>
            <person name="Kobayashi H."/>
            <person name="Tanizawa Y."/>
            <person name="Tohno M."/>
        </authorList>
    </citation>
    <scope>NUCLEOTIDE SEQUENCE [LARGE SCALE GENOMIC DNA]</scope>
    <source>
        <strain evidence="3 4">DSM 15410</strain>
    </source>
</reference>
<keyword evidence="1" id="KW-0677">Repeat</keyword>
<dbReference type="Proteomes" id="UP000325212">
    <property type="component" value="Unassembled WGS sequence"/>
</dbReference>
<evidence type="ECO:0000256" key="1">
    <source>
        <dbReference type="ARBA" id="ARBA00022737"/>
    </source>
</evidence>
<dbReference type="SMART" id="SM00698">
    <property type="entry name" value="MORN"/>
    <property type="match status" value="5"/>
</dbReference>
<evidence type="ECO:0000313" key="4">
    <source>
        <dbReference type="Proteomes" id="UP000325212"/>
    </source>
</evidence>
<feature type="transmembrane region" description="Helical" evidence="2">
    <location>
        <begin position="45"/>
        <end position="61"/>
    </location>
</feature>
<dbReference type="PANTHER" id="PTHR43215">
    <property type="entry name" value="RADIAL SPOKE HEAD 1 HOMOLOG"/>
    <property type="match status" value="1"/>
</dbReference>
<sequence>MSVLLGMIVFFSFIGLIAVIPLLIYSRKKKDFKYKPEKLSKILKGLAVTFVVSIILCNFVGTPNNSTKSVQGQVQQEESQETNVTDRSINNGKYTGAFRNGKREGNGTFTSKNGDVYKGEWKDDKENGQGTLNYANGDTYSGNYENGVRSGKGTFTWKSTNDTYNGDWSSDVMNGEGIYTFGSGKNSGDKYVGSFVKNKMDGKGTYTYSNGKTLTGTWKDNKLVGESK</sequence>
<dbReference type="Pfam" id="PF02493">
    <property type="entry name" value="MORN"/>
    <property type="match status" value="5"/>
</dbReference>
<evidence type="ECO:0008006" key="5">
    <source>
        <dbReference type="Google" id="ProtNLM"/>
    </source>
</evidence>
<organism evidence="3 4">
    <name type="scientific">Clostridium diolis</name>
    <dbReference type="NCBI Taxonomy" id="223919"/>
    <lineage>
        <taxon>Bacteria</taxon>
        <taxon>Bacillati</taxon>
        <taxon>Bacillota</taxon>
        <taxon>Clostridia</taxon>
        <taxon>Eubacteriales</taxon>
        <taxon>Clostridiaceae</taxon>
        <taxon>Clostridium</taxon>
    </lineage>
</organism>
<dbReference type="EMBL" id="BJLA01000006">
    <property type="protein sequence ID" value="GEA31259.1"/>
    <property type="molecule type" value="Genomic_DNA"/>
</dbReference>
<evidence type="ECO:0000313" key="3">
    <source>
        <dbReference type="EMBL" id="GEA31259.1"/>
    </source>
</evidence>
<evidence type="ECO:0000256" key="2">
    <source>
        <dbReference type="SAM" id="Phobius"/>
    </source>
</evidence>
<dbReference type="PANTHER" id="PTHR43215:SF14">
    <property type="entry name" value="RADIAL SPOKE HEAD 1 HOMOLOG"/>
    <property type="match status" value="1"/>
</dbReference>
<dbReference type="RefSeq" id="WP_051144765.1">
    <property type="nucleotide sequence ID" value="NZ_BJLA01000006.1"/>
</dbReference>